<keyword evidence="7" id="KW-1185">Reference proteome</keyword>
<dbReference type="RefSeq" id="WP_221930211.1">
    <property type="nucleotide sequence ID" value="NZ_FXTP01000001.1"/>
</dbReference>
<evidence type="ECO:0000313" key="7">
    <source>
        <dbReference type="Proteomes" id="UP000317557"/>
    </source>
</evidence>
<sequence>MRLNDDILYMKITSLVHIALLVLFATSCSGLDNKDTLQSEGSEIAMNFMLMDDHQPAYQVIVDNEVVVDTSQLGLVMDGTDFSKNMTLREITGPNRVQDEYSLLHGKQTHIKYNAKKKTYYLEHQSGQKMNIEFQVSDESVAFRYIFPGESDQLHHISEEKTHFNFPAETRAWLQPLANVNTGFAQTNPSYEEHYFIDVEVGTPAPNEAGWAYPALFKSGNTWVLISETGMDGSYSATRLKQQSPNGNYQVGFPQEGEQFPDRALLPESELPWTSPWRIMAIGDLKTITESTLGTDLAEPVALEDTSWIEPGRASWSWAKLKDASVNYDTQKEFIDYAADMGWEYTLVDVNWDVNIGYDRIAELADYAATKDVGLILWYNSSGSWNETVYTPKSKLLDREQRRAEFARLEEMGIKGVKVDFFAGDGQSMMQYYIDIFEDAADHHLLVNTHGTTLPRGWHRTWPNLVTMESVKGFEFVTFEQPNADLEAEHSTLLPFTRNVFSPMDFTPMSLTELFNVKRQTTSSFELALPVLFTSGIQHYAETAEGMEEVPDYVKDFVKKIPVRWDEMRFIDGYPGKEVIIARRAGDTWFVAGINGEKKAKNLSVDLSFLPDHKTGTLISDGEARFDFQKDSISLSDSEIHEISVEANGGFVILFEEETNKQSELNDNRNGSDDNERI</sequence>
<protein>
    <submittedName>
        <fullName evidence="6">Glycosyl-hydrolase 97 C-terminal, oligomerisation</fullName>
    </submittedName>
</protein>
<organism evidence="6 7">
    <name type="scientific">Gracilimonas mengyeensis</name>
    <dbReference type="NCBI Taxonomy" id="1302730"/>
    <lineage>
        <taxon>Bacteria</taxon>
        <taxon>Pseudomonadati</taxon>
        <taxon>Balneolota</taxon>
        <taxon>Balneolia</taxon>
        <taxon>Balneolales</taxon>
        <taxon>Balneolaceae</taxon>
        <taxon>Gracilimonas</taxon>
    </lineage>
</organism>
<dbReference type="Pfam" id="PF14508">
    <property type="entry name" value="GH97_N"/>
    <property type="match status" value="1"/>
</dbReference>
<dbReference type="InterPro" id="IPR019563">
    <property type="entry name" value="GH97_catalytic"/>
</dbReference>
<dbReference type="EMBL" id="FXTP01000001">
    <property type="protein sequence ID" value="SMO39786.1"/>
    <property type="molecule type" value="Genomic_DNA"/>
</dbReference>
<keyword evidence="2" id="KW-0326">Glycosidase</keyword>
<dbReference type="InterPro" id="IPR014718">
    <property type="entry name" value="GH-type_carb-bd"/>
</dbReference>
<feature type="domain" description="Glycosyl-hydrolase 97 N-terminal" evidence="4">
    <location>
        <begin position="37"/>
        <end position="300"/>
    </location>
</feature>
<dbReference type="AlphaFoldDB" id="A0A521AY95"/>
<keyword evidence="1 6" id="KW-0378">Hydrolase</keyword>
<evidence type="ECO:0000256" key="1">
    <source>
        <dbReference type="ARBA" id="ARBA00022801"/>
    </source>
</evidence>
<dbReference type="PROSITE" id="PS51257">
    <property type="entry name" value="PROKAR_LIPOPROTEIN"/>
    <property type="match status" value="1"/>
</dbReference>
<dbReference type="InterPro" id="IPR029486">
    <property type="entry name" value="GH97_N"/>
</dbReference>
<name>A0A521AY95_9BACT</name>
<dbReference type="SUPFAM" id="SSF51445">
    <property type="entry name" value="(Trans)glycosidases"/>
    <property type="match status" value="1"/>
</dbReference>
<gene>
    <name evidence="6" type="ORF">SAMN06265219_101434</name>
</gene>
<dbReference type="InterPro" id="IPR017853">
    <property type="entry name" value="GH"/>
</dbReference>
<dbReference type="InterPro" id="IPR029483">
    <property type="entry name" value="GH97_C"/>
</dbReference>
<dbReference type="Gene3D" id="2.70.98.10">
    <property type="match status" value="1"/>
</dbReference>
<evidence type="ECO:0000259" key="4">
    <source>
        <dbReference type="Pfam" id="PF14508"/>
    </source>
</evidence>
<dbReference type="Pfam" id="PF10566">
    <property type="entry name" value="Glyco_hydro_97"/>
    <property type="match status" value="1"/>
</dbReference>
<dbReference type="Proteomes" id="UP000317557">
    <property type="component" value="Unassembled WGS sequence"/>
</dbReference>
<evidence type="ECO:0000256" key="2">
    <source>
        <dbReference type="ARBA" id="ARBA00023295"/>
    </source>
</evidence>
<dbReference type="GO" id="GO:0030246">
    <property type="term" value="F:carbohydrate binding"/>
    <property type="evidence" value="ECO:0007669"/>
    <property type="project" value="InterPro"/>
</dbReference>
<evidence type="ECO:0000259" key="5">
    <source>
        <dbReference type="Pfam" id="PF14509"/>
    </source>
</evidence>
<dbReference type="Gene3D" id="2.60.40.1180">
    <property type="entry name" value="Golgi alpha-mannosidase II"/>
    <property type="match status" value="1"/>
</dbReference>
<evidence type="ECO:0000259" key="3">
    <source>
        <dbReference type="Pfam" id="PF10566"/>
    </source>
</evidence>
<dbReference type="Pfam" id="PF14509">
    <property type="entry name" value="GH97_C"/>
    <property type="match status" value="1"/>
</dbReference>
<dbReference type="InterPro" id="IPR013780">
    <property type="entry name" value="Glyco_hydro_b"/>
</dbReference>
<feature type="domain" description="Glycosyl-hydrolase 97 C-terminal oligomerisation" evidence="5">
    <location>
        <begin position="565"/>
        <end position="655"/>
    </location>
</feature>
<proteinExistence type="predicted"/>
<dbReference type="PANTHER" id="PTHR35803:SF2">
    <property type="entry name" value="RETAINING ALPHA-GALACTOSIDASE"/>
    <property type="match status" value="1"/>
</dbReference>
<accession>A0A521AY95</accession>
<feature type="domain" description="Glycosyl-hydrolase 97 catalytic" evidence="3">
    <location>
        <begin position="312"/>
        <end position="471"/>
    </location>
</feature>
<dbReference type="InterPro" id="IPR013785">
    <property type="entry name" value="Aldolase_TIM"/>
</dbReference>
<dbReference type="GO" id="GO:0016798">
    <property type="term" value="F:hydrolase activity, acting on glycosyl bonds"/>
    <property type="evidence" value="ECO:0007669"/>
    <property type="project" value="UniProtKB-KW"/>
</dbReference>
<dbReference type="Gene3D" id="3.20.20.70">
    <property type="entry name" value="Aldolase class I"/>
    <property type="match status" value="1"/>
</dbReference>
<reference evidence="6 7" key="1">
    <citation type="submission" date="2017-05" db="EMBL/GenBank/DDBJ databases">
        <authorList>
            <person name="Varghese N."/>
            <person name="Submissions S."/>
        </authorList>
    </citation>
    <scope>NUCLEOTIDE SEQUENCE [LARGE SCALE GENOMIC DNA]</scope>
    <source>
        <strain evidence="6 7">DSM 21985</strain>
    </source>
</reference>
<evidence type="ECO:0000313" key="6">
    <source>
        <dbReference type="EMBL" id="SMO39786.1"/>
    </source>
</evidence>
<dbReference type="InterPro" id="IPR052720">
    <property type="entry name" value="Glycosyl_hydrolase_97"/>
</dbReference>
<dbReference type="PANTHER" id="PTHR35803">
    <property type="entry name" value="GLUCAN 1,4-ALPHA-GLUCOSIDASE SUSB-RELATED"/>
    <property type="match status" value="1"/>
</dbReference>